<feature type="compositionally biased region" description="Low complexity" evidence="1">
    <location>
        <begin position="219"/>
        <end position="248"/>
    </location>
</feature>
<reference evidence="3 4" key="1">
    <citation type="submission" date="2024-09" db="EMBL/GenBank/DDBJ databases">
        <authorList>
            <person name="Sun Q."/>
            <person name="Mori K."/>
        </authorList>
    </citation>
    <scope>NUCLEOTIDE SEQUENCE [LARGE SCALE GENOMIC DNA]</scope>
    <source>
        <strain evidence="3 4">CCM 3426</strain>
    </source>
</reference>
<dbReference type="Pfam" id="PF05257">
    <property type="entry name" value="CHAP"/>
    <property type="match status" value="1"/>
</dbReference>
<dbReference type="EMBL" id="JBHMEI010000025">
    <property type="protein sequence ID" value="MFB9205177.1"/>
    <property type="molecule type" value="Genomic_DNA"/>
</dbReference>
<proteinExistence type="predicted"/>
<feature type="domain" description="Peptidase C51" evidence="2">
    <location>
        <begin position="42"/>
        <end position="127"/>
    </location>
</feature>
<protein>
    <submittedName>
        <fullName evidence="3">CHAP domain-containing protein</fullName>
    </submittedName>
</protein>
<comment type="caution">
    <text evidence="3">The sequence shown here is derived from an EMBL/GenBank/DDBJ whole genome shotgun (WGS) entry which is preliminary data.</text>
</comment>
<gene>
    <name evidence="3" type="ORF">ACFFV7_28545</name>
</gene>
<sequence length="615" mass="64940">MTPEMQKYIDLLESQLGYSEKAGAYTKFGDWYGKTVEFDADYSAAPWCDMYLSWAAHKLGYQEWIGQFAWTVRHAEWFKAQGAWGKTPKPGAFVFYDWSGSGEIDGIDHVGIVTAVRGDKILTIEGNIDGGVAKRKERDTGKVVGYGYPERIKARLEEEAAQKRADEQAAMPARPGTDVGTLQLPEDSLSSLIPHVEQERPASAPLAARPKHTAERPAKATATSPSGSPAVPSPAASPETAPVPTAAAGRSGQKSKHAKATTADTTAATAEPLPTLVDASSSGSLSTIGSPTLVGSALIAALALLALAKTRQSRLRPANASLKLTPPPARLRTATTAPAPTPTVAGLTIGTDITADTTADTTAGLTTGVGTTSAGELRVRDALGVISLEPGLSGGGSGEGRRTGGAVPAPGSRRRRGSHAAGARRRPSKAHPEHPHPAPLRRTAANLHEAVPAPGFEVAANLSEEGFEAFSDPMAPPRRLDSAAFRPAPGTAPFEPTFDTGPLVPISLPPASSSFSAFSPAPRTRATPRSAEASGIGATYRGRRRRPEAPTDPYLPEPTPFWDDLAPRGRRHRRATTATAQTVTVETFVQDAPLRGRRHRTREILTTPDWGRRPA</sequence>
<feature type="compositionally biased region" description="Basic residues" evidence="1">
    <location>
        <begin position="412"/>
        <end position="429"/>
    </location>
</feature>
<feature type="compositionally biased region" description="Low complexity" evidence="1">
    <location>
        <begin position="260"/>
        <end position="269"/>
    </location>
</feature>
<dbReference type="RefSeq" id="WP_189653276.1">
    <property type="nucleotide sequence ID" value="NZ_BMRC01000038.1"/>
</dbReference>
<feature type="region of interest" description="Disordered" evidence="1">
    <location>
        <begin position="516"/>
        <end position="580"/>
    </location>
</feature>
<feature type="region of interest" description="Disordered" evidence="1">
    <location>
        <begin position="199"/>
        <end position="269"/>
    </location>
</feature>
<accession>A0ABV5ILB8</accession>
<dbReference type="InterPro" id="IPR038765">
    <property type="entry name" value="Papain-like_cys_pep_sf"/>
</dbReference>
<name>A0ABV5ILB8_9ACTN</name>
<evidence type="ECO:0000313" key="4">
    <source>
        <dbReference type="Proteomes" id="UP001589647"/>
    </source>
</evidence>
<evidence type="ECO:0000256" key="1">
    <source>
        <dbReference type="SAM" id="MobiDB-lite"/>
    </source>
</evidence>
<dbReference type="Proteomes" id="UP001589647">
    <property type="component" value="Unassembled WGS sequence"/>
</dbReference>
<feature type="region of interest" description="Disordered" evidence="1">
    <location>
        <begin position="159"/>
        <end position="184"/>
    </location>
</feature>
<keyword evidence="4" id="KW-1185">Reference proteome</keyword>
<evidence type="ECO:0000313" key="3">
    <source>
        <dbReference type="EMBL" id="MFB9205177.1"/>
    </source>
</evidence>
<dbReference type="SUPFAM" id="SSF54001">
    <property type="entry name" value="Cysteine proteinases"/>
    <property type="match status" value="1"/>
</dbReference>
<feature type="region of interest" description="Disordered" evidence="1">
    <location>
        <begin position="390"/>
        <end position="439"/>
    </location>
</feature>
<dbReference type="InterPro" id="IPR007921">
    <property type="entry name" value="CHAP_dom"/>
</dbReference>
<feature type="compositionally biased region" description="Low complexity" evidence="1">
    <location>
        <begin position="330"/>
        <end position="345"/>
    </location>
</feature>
<evidence type="ECO:0000259" key="2">
    <source>
        <dbReference type="Pfam" id="PF05257"/>
    </source>
</evidence>
<feature type="region of interest" description="Disordered" evidence="1">
    <location>
        <begin position="594"/>
        <end position="615"/>
    </location>
</feature>
<feature type="region of interest" description="Disordered" evidence="1">
    <location>
        <begin position="321"/>
        <end position="345"/>
    </location>
</feature>
<organism evidence="3 4">
    <name type="scientific">Nonomuraea spiralis</name>
    <dbReference type="NCBI Taxonomy" id="46182"/>
    <lineage>
        <taxon>Bacteria</taxon>
        <taxon>Bacillati</taxon>
        <taxon>Actinomycetota</taxon>
        <taxon>Actinomycetes</taxon>
        <taxon>Streptosporangiales</taxon>
        <taxon>Streptosporangiaceae</taxon>
        <taxon>Nonomuraea</taxon>
    </lineage>
</organism>